<accession>A0ABM8LKB1</accession>
<comment type="caution">
    <text evidence="1">The sequence shown here is derived from an EMBL/GenBank/DDBJ whole genome shotgun (WGS) entry which is preliminary data.</text>
</comment>
<evidence type="ECO:0000313" key="2">
    <source>
        <dbReference type="Proteomes" id="UP000507140"/>
    </source>
</evidence>
<gene>
    <name evidence="1" type="ORF">LMG3415_05140</name>
</gene>
<keyword evidence="2" id="KW-1185">Reference proteome</keyword>
<dbReference type="EMBL" id="CADIKR010000008">
    <property type="protein sequence ID" value="CAB3914203.1"/>
    <property type="molecule type" value="Genomic_DNA"/>
</dbReference>
<dbReference type="InterPro" id="IPR022574">
    <property type="entry name" value="DUF2623"/>
</dbReference>
<dbReference type="Proteomes" id="UP000507140">
    <property type="component" value="Unassembled WGS sequence"/>
</dbReference>
<proteinExistence type="predicted"/>
<dbReference type="RefSeq" id="WP_042797679.1">
    <property type="nucleotide sequence ID" value="NZ_CADIKR010000008.1"/>
</dbReference>
<reference evidence="1 2" key="1">
    <citation type="submission" date="2020-04" db="EMBL/GenBank/DDBJ databases">
        <authorList>
            <person name="De Canck E."/>
        </authorList>
    </citation>
    <scope>NUCLEOTIDE SEQUENCE [LARGE SCALE GENOMIC DNA]</scope>
    <source>
        <strain evidence="1 2">LMG 3415</strain>
    </source>
</reference>
<evidence type="ECO:0000313" key="1">
    <source>
        <dbReference type="EMBL" id="CAB3914203.1"/>
    </source>
</evidence>
<name>A0ABM8LKB1_9BURK</name>
<sequence length="97" mass="10913">MTIPTAIQTGYLAGMTADFAPDEFGMSTYAADYTLGFIMGYSESQSIQMASPDVAVWTAAELAYRYKVSVRDLLSHMGLDREQTQHFHDAYEEEREN</sequence>
<organism evidence="1 2">
    <name type="scientific">Achromobacter mucicolens</name>
    <dbReference type="NCBI Taxonomy" id="1389922"/>
    <lineage>
        <taxon>Bacteria</taxon>
        <taxon>Pseudomonadati</taxon>
        <taxon>Pseudomonadota</taxon>
        <taxon>Betaproteobacteria</taxon>
        <taxon>Burkholderiales</taxon>
        <taxon>Alcaligenaceae</taxon>
        <taxon>Achromobacter</taxon>
    </lineage>
</organism>
<protein>
    <submittedName>
        <fullName evidence="1">Uncharacterized protein</fullName>
    </submittedName>
</protein>
<dbReference type="Pfam" id="PF11115">
    <property type="entry name" value="DUF2623"/>
    <property type="match status" value="1"/>
</dbReference>